<feature type="domain" description="Peptidoglycan binding-like" evidence="2">
    <location>
        <begin position="146"/>
        <end position="198"/>
    </location>
</feature>
<evidence type="ECO:0000259" key="2">
    <source>
        <dbReference type="Pfam" id="PF01471"/>
    </source>
</evidence>
<dbReference type="OrthoDB" id="7366802at2"/>
<dbReference type="AlphaFoldDB" id="A0A420WRA3"/>
<proteinExistence type="predicted"/>
<feature type="domain" description="Peptidoglycan binding-like" evidence="2">
    <location>
        <begin position="69"/>
        <end position="122"/>
    </location>
</feature>
<protein>
    <submittedName>
        <fullName evidence="3">Peptidoglycan hydrolase-like protein with peptidoglycan-binding domain</fullName>
    </submittedName>
</protein>
<dbReference type="InterPro" id="IPR002477">
    <property type="entry name" value="Peptidoglycan-bd-like"/>
</dbReference>
<dbReference type="RefSeq" id="WP_121218236.1">
    <property type="nucleotide sequence ID" value="NZ_RBIG01000001.1"/>
</dbReference>
<feature type="region of interest" description="Disordered" evidence="1">
    <location>
        <begin position="201"/>
        <end position="220"/>
    </location>
</feature>
<keyword evidence="3" id="KW-0378">Hydrolase</keyword>
<dbReference type="InterPro" id="IPR036365">
    <property type="entry name" value="PGBD-like_sf"/>
</dbReference>
<dbReference type="Pfam" id="PF01471">
    <property type="entry name" value="PG_binding_1"/>
    <property type="match status" value="2"/>
</dbReference>
<comment type="caution">
    <text evidence="3">The sequence shown here is derived from an EMBL/GenBank/DDBJ whole genome shotgun (WGS) entry which is preliminary data.</text>
</comment>
<dbReference type="EMBL" id="RBIG01000001">
    <property type="protein sequence ID" value="RKQ73382.1"/>
    <property type="molecule type" value="Genomic_DNA"/>
</dbReference>
<accession>A0A420WRA3</accession>
<gene>
    <name evidence="3" type="ORF">BCL74_1170</name>
</gene>
<evidence type="ECO:0000313" key="4">
    <source>
        <dbReference type="Proteomes" id="UP000277424"/>
    </source>
</evidence>
<dbReference type="Proteomes" id="UP000277424">
    <property type="component" value="Unassembled WGS sequence"/>
</dbReference>
<evidence type="ECO:0000313" key="3">
    <source>
        <dbReference type="EMBL" id="RKQ73382.1"/>
    </source>
</evidence>
<dbReference type="Gene3D" id="1.10.101.10">
    <property type="entry name" value="PGBD-like superfamily/PGBD"/>
    <property type="match status" value="2"/>
</dbReference>
<reference evidence="3 4" key="1">
    <citation type="submission" date="2018-10" db="EMBL/GenBank/DDBJ databases">
        <title>Comparative analysis of microorganisms from saline springs in Andes Mountain Range, Colombia.</title>
        <authorList>
            <person name="Rubin E."/>
        </authorList>
    </citation>
    <scope>NUCLEOTIDE SEQUENCE [LARGE SCALE GENOMIC DNA]</scope>
    <source>
        <strain evidence="3 4">USBA 36</strain>
    </source>
</reference>
<evidence type="ECO:0000256" key="1">
    <source>
        <dbReference type="SAM" id="MobiDB-lite"/>
    </source>
</evidence>
<name>A0A420WRA3_9PROT</name>
<dbReference type="SUPFAM" id="SSF47090">
    <property type="entry name" value="PGBD-like"/>
    <property type="match status" value="2"/>
</dbReference>
<organism evidence="3 4">
    <name type="scientific">Oceanibaculum indicum</name>
    <dbReference type="NCBI Taxonomy" id="526216"/>
    <lineage>
        <taxon>Bacteria</taxon>
        <taxon>Pseudomonadati</taxon>
        <taxon>Pseudomonadota</taxon>
        <taxon>Alphaproteobacteria</taxon>
        <taxon>Rhodospirillales</taxon>
        <taxon>Oceanibaculaceae</taxon>
        <taxon>Oceanibaculum</taxon>
    </lineage>
</organism>
<dbReference type="GO" id="GO:0016787">
    <property type="term" value="F:hydrolase activity"/>
    <property type="evidence" value="ECO:0007669"/>
    <property type="project" value="UniProtKB-KW"/>
</dbReference>
<sequence length="220" mass="23141">MRAKSLVTAAKTEPGRVALLALAAIAFWALAKPAAGMTLPPVPDHAPVPTPLVMAQAVETMPEQMRTATIRAIQETLNEKGFKAGPVDGAMGPRTRSAIRDYQRKAGLPVDGVASKDVLDHMKFARPEVSAGTGSTAPKQAAGDPLTRDVQRELLRLGYYSGAIDGLYGPATRQAIERYQYDHGKSVTGNVGQDLLEELRGMKPGQAGTGTGAAPAGLRT</sequence>
<dbReference type="InterPro" id="IPR036366">
    <property type="entry name" value="PGBDSf"/>
</dbReference>